<dbReference type="OrthoDB" id="660361at2"/>
<dbReference type="RefSeq" id="WP_090261106.1">
    <property type="nucleotide sequence ID" value="NZ_FOIR01000005.1"/>
</dbReference>
<evidence type="ECO:0000313" key="2">
    <source>
        <dbReference type="EMBL" id="SEW43305.1"/>
    </source>
</evidence>
<keyword evidence="1" id="KW-1133">Transmembrane helix</keyword>
<feature type="transmembrane region" description="Helical" evidence="1">
    <location>
        <begin position="81"/>
        <end position="103"/>
    </location>
</feature>
<feature type="transmembrane region" description="Helical" evidence="1">
    <location>
        <begin position="12"/>
        <end position="35"/>
    </location>
</feature>
<dbReference type="Proteomes" id="UP000199437">
    <property type="component" value="Unassembled WGS sequence"/>
</dbReference>
<dbReference type="GeneID" id="99988627"/>
<feature type="transmembrane region" description="Helical" evidence="1">
    <location>
        <begin position="41"/>
        <end position="60"/>
    </location>
</feature>
<dbReference type="EMBL" id="FOIR01000005">
    <property type="protein sequence ID" value="SEW43305.1"/>
    <property type="molecule type" value="Genomic_DNA"/>
</dbReference>
<dbReference type="AlphaFoldDB" id="A0A1I0RQ07"/>
<gene>
    <name evidence="2" type="ORF">SAMN05216290_3961</name>
</gene>
<accession>A0A1I0RQ07</accession>
<evidence type="ECO:0008006" key="4">
    <source>
        <dbReference type="Google" id="ProtNLM"/>
    </source>
</evidence>
<keyword evidence="1" id="KW-0472">Membrane</keyword>
<keyword evidence="3" id="KW-1185">Reference proteome</keyword>
<evidence type="ECO:0000256" key="1">
    <source>
        <dbReference type="SAM" id="Phobius"/>
    </source>
</evidence>
<dbReference type="STRING" id="1267423.SAMN05216290_3961"/>
<name>A0A1I0RQ07_9BACT</name>
<evidence type="ECO:0000313" key="3">
    <source>
        <dbReference type="Proteomes" id="UP000199437"/>
    </source>
</evidence>
<organism evidence="2 3">
    <name type="scientific">Roseivirga pacifica</name>
    <dbReference type="NCBI Taxonomy" id="1267423"/>
    <lineage>
        <taxon>Bacteria</taxon>
        <taxon>Pseudomonadati</taxon>
        <taxon>Bacteroidota</taxon>
        <taxon>Cytophagia</taxon>
        <taxon>Cytophagales</taxon>
        <taxon>Roseivirgaceae</taxon>
        <taxon>Roseivirga</taxon>
    </lineage>
</organism>
<reference evidence="3" key="1">
    <citation type="submission" date="2016-10" db="EMBL/GenBank/DDBJ databases">
        <authorList>
            <person name="Varghese N."/>
            <person name="Submissions S."/>
        </authorList>
    </citation>
    <scope>NUCLEOTIDE SEQUENCE [LARGE SCALE GENOMIC DNA]</scope>
    <source>
        <strain evidence="3">CGMCC 1.12402</strain>
    </source>
</reference>
<proteinExistence type="predicted"/>
<sequence>MENELEYEQDYGLAVKNGLIVGAIFGVFAILLYVIQESLLANGMLGIVLILVNLIVLGILGVRYRKAVGGYLLFGDAYKAIFVMVLVCILVSTVFQILLHQVIDPSLGERLTQIGVENAEAMMRRFGAPEDQIQEGLQAAREQDNYSIGAQLMGVLYVGVIGNAVITLILAAIAKKKPEEEY</sequence>
<feature type="transmembrane region" description="Helical" evidence="1">
    <location>
        <begin position="154"/>
        <end position="174"/>
    </location>
</feature>
<dbReference type="Pfam" id="PF13858">
    <property type="entry name" value="DUF4199"/>
    <property type="match status" value="1"/>
</dbReference>
<protein>
    <recommendedName>
        <fullName evidence="4">DUF4199 domain-containing protein</fullName>
    </recommendedName>
</protein>
<dbReference type="InterPro" id="IPR025250">
    <property type="entry name" value="DUF4199"/>
</dbReference>
<keyword evidence="1" id="KW-0812">Transmembrane</keyword>